<comment type="caution">
    <text evidence="1">The sequence shown here is derived from an EMBL/GenBank/DDBJ whole genome shotgun (WGS) entry which is preliminary data.</text>
</comment>
<gene>
    <name evidence="1" type="ORF">PYV00_11075</name>
</gene>
<name>A0ABT5WQD6_9SPHN</name>
<evidence type="ECO:0000313" key="2">
    <source>
        <dbReference type="Proteomes" id="UP001216253"/>
    </source>
</evidence>
<evidence type="ECO:0000313" key="1">
    <source>
        <dbReference type="EMBL" id="MDE8652255.1"/>
    </source>
</evidence>
<dbReference type="Proteomes" id="UP001216253">
    <property type="component" value="Unassembled WGS sequence"/>
</dbReference>
<keyword evidence="2" id="KW-1185">Reference proteome</keyword>
<proteinExistence type="predicted"/>
<sequence length="63" mass="6923">MEHHPKEATVNLMEQALKELVDQGEMIAAGHVQWAIDILVKSERGITHCELSANEVEAILGGM</sequence>
<organism evidence="1 2">
    <name type="scientific">Novosphingobium album</name>
    <name type="common">ex Liu et al. 2023</name>
    <dbReference type="NCBI Taxonomy" id="3031130"/>
    <lineage>
        <taxon>Bacteria</taxon>
        <taxon>Pseudomonadati</taxon>
        <taxon>Pseudomonadota</taxon>
        <taxon>Alphaproteobacteria</taxon>
        <taxon>Sphingomonadales</taxon>
        <taxon>Sphingomonadaceae</taxon>
        <taxon>Novosphingobium</taxon>
    </lineage>
</organism>
<dbReference type="RefSeq" id="WP_275228338.1">
    <property type="nucleotide sequence ID" value="NZ_JARESE010000033.1"/>
</dbReference>
<dbReference type="EMBL" id="JARESE010000033">
    <property type="protein sequence ID" value="MDE8652255.1"/>
    <property type="molecule type" value="Genomic_DNA"/>
</dbReference>
<protein>
    <submittedName>
        <fullName evidence="1">Uncharacterized protein</fullName>
    </submittedName>
</protein>
<accession>A0ABT5WQD6</accession>
<reference evidence="1 2" key="1">
    <citation type="submission" date="2023-03" db="EMBL/GenBank/DDBJ databases">
        <title>NovoSphingobium album sp. nov. isolated from polycyclic aromatic hydrocarbons- and heavy-metal polluted soil.</title>
        <authorList>
            <person name="Liu Z."/>
            <person name="Wang K."/>
        </authorList>
    </citation>
    <scope>NUCLEOTIDE SEQUENCE [LARGE SCALE GENOMIC DNA]</scope>
    <source>
        <strain evidence="1 2">H3SJ31-1</strain>
    </source>
</reference>